<dbReference type="RefSeq" id="WP_096182551.1">
    <property type="nucleotide sequence ID" value="NZ_BDUF01000064.1"/>
</dbReference>
<proteinExistence type="predicted"/>
<evidence type="ECO:0000313" key="2">
    <source>
        <dbReference type="Proteomes" id="UP000217785"/>
    </source>
</evidence>
<dbReference type="Proteomes" id="UP000217785">
    <property type="component" value="Unassembled WGS sequence"/>
</dbReference>
<name>A0A292YPJ1_9BACL</name>
<dbReference type="InterPro" id="IPR014942">
    <property type="entry name" value="AbiEii"/>
</dbReference>
<dbReference type="Pfam" id="PF08843">
    <property type="entry name" value="AbiEii"/>
    <property type="match status" value="2"/>
</dbReference>
<comment type="caution">
    <text evidence="1">The sequence shown here is derived from an EMBL/GenBank/DDBJ whole genome shotgun (WGS) entry which is preliminary data.</text>
</comment>
<sequence length="212" mass="24172">MFWDVIDEARRSVLEKMVRNQPVKDCYLAGGTALALLLGHRESIDFDWFSPNHFSSAEIEKTLSEIGSLLVTESKSGTFHGLLDNIQVTWLRYPHPLLEPLISTPDVPGLLLASIPDIGSMKLIAASQRGARKDFIDLYAIEKSGIPISTLIQRLPEKFPDVKMNYYHIVKSLTYFDDAEREPMPRILTKTEWVNVKEFFISIQKRLLDIIP</sequence>
<dbReference type="EMBL" id="BDUF01000064">
    <property type="protein sequence ID" value="GAX90831.1"/>
    <property type="molecule type" value="Genomic_DNA"/>
</dbReference>
<protein>
    <recommendedName>
        <fullName evidence="3">Nucleotidyl transferase AbiEii/AbiGii toxin family protein</fullName>
    </recommendedName>
</protein>
<evidence type="ECO:0008006" key="3">
    <source>
        <dbReference type="Google" id="ProtNLM"/>
    </source>
</evidence>
<accession>A0A292YPJ1</accession>
<organism evidence="1 2">
    <name type="scientific">Effusibacillus lacus</name>
    <dbReference type="NCBI Taxonomy" id="1348429"/>
    <lineage>
        <taxon>Bacteria</taxon>
        <taxon>Bacillati</taxon>
        <taxon>Bacillota</taxon>
        <taxon>Bacilli</taxon>
        <taxon>Bacillales</taxon>
        <taxon>Alicyclobacillaceae</taxon>
        <taxon>Effusibacillus</taxon>
    </lineage>
</organism>
<reference evidence="2" key="1">
    <citation type="submission" date="2017-07" db="EMBL/GenBank/DDBJ databases">
        <title>Draft genome sequence of Effusibacillus lacus strain skLN1.</title>
        <authorList>
            <person name="Watanabe M."/>
            <person name="Kojima H."/>
            <person name="Fukui M."/>
        </authorList>
    </citation>
    <scope>NUCLEOTIDE SEQUENCE [LARGE SCALE GENOMIC DNA]</scope>
    <source>
        <strain evidence="2">skLN1</strain>
    </source>
</reference>
<keyword evidence="2" id="KW-1185">Reference proteome</keyword>
<dbReference type="AlphaFoldDB" id="A0A292YPJ1"/>
<evidence type="ECO:0000313" key="1">
    <source>
        <dbReference type="EMBL" id="GAX90831.1"/>
    </source>
</evidence>
<gene>
    <name evidence="1" type="ORF">EFBL_2473</name>
</gene>